<dbReference type="HOGENOM" id="CLU_072422_1_0_1"/>
<feature type="non-terminal residue" evidence="6">
    <location>
        <position position="181"/>
    </location>
</feature>
<dbReference type="EnsemblMetazoa" id="CapteT27383">
    <property type="protein sequence ID" value="CapteP27383"/>
    <property type="gene ID" value="CapteG27383"/>
</dbReference>
<keyword evidence="4" id="KW-0234">DNA repair</keyword>
<dbReference type="GO" id="GO:0070531">
    <property type="term" value="C:BRCA1-A complex"/>
    <property type="evidence" value="ECO:0007669"/>
    <property type="project" value="InterPro"/>
</dbReference>
<dbReference type="OrthoDB" id="547311at2759"/>
<keyword evidence="8" id="KW-1185">Reference proteome</keyword>
<evidence type="ECO:0008006" key="9">
    <source>
        <dbReference type="Google" id="ProtNLM"/>
    </source>
</evidence>
<evidence type="ECO:0000313" key="7">
    <source>
        <dbReference type="EnsemblMetazoa" id="CapteP27383"/>
    </source>
</evidence>
<evidence type="ECO:0000256" key="4">
    <source>
        <dbReference type="ARBA" id="ARBA00023204"/>
    </source>
</evidence>
<dbReference type="GO" id="GO:0007095">
    <property type="term" value="P:mitotic G2 DNA damage checkpoint signaling"/>
    <property type="evidence" value="ECO:0007669"/>
    <property type="project" value="TreeGrafter"/>
</dbReference>
<evidence type="ECO:0000256" key="5">
    <source>
        <dbReference type="ARBA" id="ARBA00023242"/>
    </source>
</evidence>
<dbReference type="GO" id="GO:0070552">
    <property type="term" value="C:BRISC complex"/>
    <property type="evidence" value="ECO:0007669"/>
    <property type="project" value="InterPro"/>
</dbReference>
<dbReference type="AlphaFoldDB" id="R7UG26"/>
<proteinExistence type="predicted"/>
<gene>
    <name evidence="6" type="ORF">CAPTEDRAFT_27383</name>
</gene>
<comment type="subcellular location">
    <subcellularLocation>
        <location evidence="1">Nucleus</location>
    </subcellularLocation>
</comment>
<evidence type="ECO:0000313" key="8">
    <source>
        <dbReference type="Proteomes" id="UP000014760"/>
    </source>
</evidence>
<accession>R7UG26</accession>
<evidence type="ECO:0000256" key="1">
    <source>
        <dbReference type="ARBA" id="ARBA00004123"/>
    </source>
</evidence>
<dbReference type="GO" id="GO:0016604">
    <property type="term" value="C:nuclear body"/>
    <property type="evidence" value="ECO:0007669"/>
    <property type="project" value="TreeGrafter"/>
</dbReference>
<name>R7UG26_CAPTE</name>
<evidence type="ECO:0000256" key="3">
    <source>
        <dbReference type="ARBA" id="ARBA00022763"/>
    </source>
</evidence>
<dbReference type="CDD" id="cd21502">
    <property type="entry name" value="vWA_BABAM1"/>
    <property type="match status" value="1"/>
</dbReference>
<organism evidence="6">
    <name type="scientific">Capitella teleta</name>
    <name type="common">Polychaete worm</name>
    <dbReference type="NCBI Taxonomy" id="283909"/>
    <lineage>
        <taxon>Eukaryota</taxon>
        <taxon>Metazoa</taxon>
        <taxon>Spiralia</taxon>
        <taxon>Lophotrochozoa</taxon>
        <taxon>Annelida</taxon>
        <taxon>Polychaeta</taxon>
        <taxon>Sedentaria</taxon>
        <taxon>Scolecida</taxon>
        <taxon>Capitellidae</taxon>
        <taxon>Capitella</taxon>
    </lineage>
</organism>
<dbReference type="Proteomes" id="UP000014760">
    <property type="component" value="Unassembled WGS sequence"/>
</dbReference>
<keyword evidence="5" id="KW-0539">Nucleus</keyword>
<dbReference type="PANTHER" id="PTHR15660:SF1">
    <property type="entry name" value="BRISC AND BRCA1-A COMPLEX MEMBER 1"/>
    <property type="match status" value="1"/>
</dbReference>
<evidence type="ECO:0000256" key="2">
    <source>
        <dbReference type="ARBA" id="ARBA00022490"/>
    </source>
</evidence>
<dbReference type="PANTHER" id="PTHR15660">
    <property type="entry name" value="BRISC AND BRCA1-A COMPLEX MEMBER 1"/>
    <property type="match status" value="1"/>
</dbReference>
<sequence>SDKFSSIQLIKRALGIFMNSKHLIDARHEFALVYLQDAAFWMSDFTSEPSKIVTILEDMSSCNVRLPSVRSNPHVIPPPYIVRTILLYGRSHCIPTFSTTKAQLELTSSPYFFMDAYYLHQVPSDENKCEAIFDVLCSLDRTGLSYVNEVSRNPTKLYDCMAQFLPHPLQRPIQRHACYDI</sequence>
<dbReference type="STRING" id="283909.R7UG26"/>
<protein>
    <recommendedName>
        <fullName evidence="9">BRISC and BRCA1-A complex member 1</fullName>
    </recommendedName>
</protein>
<dbReference type="InterPro" id="IPR026126">
    <property type="entry name" value="BABAM1"/>
</dbReference>
<keyword evidence="2" id="KW-0963">Cytoplasm</keyword>
<dbReference type="EMBL" id="AMQN01023420">
    <property type="status" value="NOT_ANNOTATED_CDS"/>
    <property type="molecule type" value="Genomic_DNA"/>
</dbReference>
<dbReference type="GO" id="GO:0045739">
    <property type="term" value="P:positive regulation of DNA repair"/>
    <property type="evidence" value="ECO:0007669"/>
    <property type="project" value="InterPro"/>
</dbReference>
<evidence type="ECO:0000313" key="6">
    <source>
        <dbReference type="EMBL" id="ELU05484.1"/>
    </source>
</evidence>
<keyword evidence="3" id="KW-0227">DNA damage</keyword>
<reference evidence="7" key="3">
    <citation type="submission" date="2015-06" db="UniProtKB">
        <authorList>
            <consortium name="EnsemblMetazoa"/>
        </authorList>
    </citation>
    <scope>IDENTIFICATION</scope>
</reference>
<dbReference type="GO" id="GO:0006302">
    <property type="term" value="P:double-strand break repair"/>
    <property type="evidence" value="ECO:0007669"/>
    <property type="project" value="TreeGrafter"/>
</dbReference>
<reference evidence="6 8" key="2">
    <citation type="journal article" date="2013" name="Nature">
        <title>Insights into bilaterian evolution from three spiralian genomes.</title>
        <authorList>
            <person name="Simakov O."/>
            <person name="Marletaz F."/>
            <person name="Cho S.J."/>
            <person name="Edsinger-Gonzales E."/>
            <person name="Havlak P."/>
            <person name="Hellsten U."/>
            <person name="Kuo D.H."/>
            <person name="Larsson T."/>
            <person name="Lv J."/>
            <person name="Arendt D."/>
            <person name="Savage R."/>
            <person name="Osoegawa K."/>
            <person name="de Jong P."/>
            <person name="Grimwood J."/>
            <person name="Chapman J.A."/>
            <person name="Shapiro H."/>
            <person name="Aerts A."/>
            <person name="Otillar R.P."/>
            <person name="Terry A.Y."/>
            <person name="Boore J.L."/>
            <person name="Grigoriev I.V."/>
            <person name="Lindberg D.R."/>
            <person name="Seaver E.C."/>
            <person name="Weisblat D.A."/>
            <person name="Putnam N.H."/>
            <person name="Rokhsar D.S."/>
        </authorList>
    </citation>
    <scope>NUCLEOTIDE SEQUENCE</scope>
    <source>
        <strain evidence="6 8">I ESC-2004</strain>
    </source>
</reference>
<feature type="non-terminal residue" evidence="6">
    <location>
        <position position="1"/>
    </location>
</feature>
<dbReference type="EMBL" id="KB301470">
    <property type="protein sequence ID" value="ELU05484.1"/>
    <property type="molecule type" value="Genomic_DNA"/>
</dbReference>
<reference evidence="8" key="1">
    <citation type="submission" date="2012-12" db="EMBL/GenBank/DDBJ databases">
        <authorList>
            <person name="Hellsten U."/>
            <person name="Grimwood J."/>
            <person name="Chapman J.A."/>
            <person name="Shapiro H."/>
            <person name="Aerts A."/>
            <person name="Otillar R.P."/>
            <person name="Terry A.Y."/>
            <person name="Boore J.L."/>
            <person name="Simakov O."/>
            <person name="Marletaz F."/>
            <person name="Cho S.-J."/>
            <person name="Edsinger-Gonzales E."/>
            <person name="Havlak P."/>
            <person name="Kuo D.-H."/>
            <person name="Larsson T."/>
            <person name="Lv J."/>
            <person name="Arendt D."/>
            <person name="Savage R."/>
            <person name="Osoegawa K."/>
            <person name="de Jong P."/>
            <person name="Lindberg D.R."/>
            <person name="Seaver E.C."/>
            <person name="Weisblat D.A."/>
            <person name="Putnam N.H."/>
            <person name="Grigoriev I.V."/>
            <person name="Rokhsar D.S."/>
        </authorList>
    </citation>
    <scope>NUCLEOTIDE SEQUENCE</scope>
    <source>
        <strain evidence="8">I ESC-2004</strain>
    </source>
</reference>